<dbReference type="Gene3D" id="3.40.50.1240">
    <property type="entry name" value="Phosphoglycerate mutase-like"/>
    <property type="match status" value="1"/>
</dbReference>
<dbReference type="EMBL" id="CP008944">
    <property type="protein sequence ID" value="AIG64477.1"/>
    <property type="molecule type" value="Genomic_DNA"/>
</dbReference>
<protein>
    <recommendedName>
        <fullName evidence="2">RNase H type-1 domain-containing protein</fullName>
    </recommendedName>
</protein>
<dbReference type="SUPFAM" id="SSF53098">
    <property type="entry name" value="Ribonuclease H-like"/>
    <property type="match status" value="1"/>
</dbReference>
<dbReference type="InterPro" id="IPR002156">
    <property type="entry name" value="RNaseH_domain"/>
</dbReference>
<dbReference type="Pfam" id="PF13456">
    <property type="entry name" value="RVT_3"/>
    <property type="match status" value="1"/>
</dbReference>
<organism evidence="3 4">
    <name type="scientific">Corynebacterium atypicum</name>
    <dbReference type="NCBI Taxonomy" id="191610"/>
    <lineage>
        <taxon>Bacteria</taxon>
        <taxon>Bacillati</taxon>
        <taxon>Actinomycetota</taxon>
        <taxon>Actinomycetes</taxon>
        <taxon>Mycobacteriales</taxon>
        <taxon>Corynebacteriaceae</taxon>
        <taxon>Corynebacterium</taxon>
    </lineage>
</organism>
<dbReference type="PROSITE" id="PS50879">
    <property type="entry name" value="RNASE_H_1"/>
    <property type="match status" value="1"/>
</dbReference>
<reference evidence="3 4" key="1">
    <citation type="submission" date="2014-07" db="EMBL/GenBank/DDBJ databases">
        <title>Complete genome sequence of Corynebacterium atypicum DSM 44849: identifiction of the mycolic acid biosynthesis genes.</title>
        <authorList>
            <person name="Tippelt A."/>
            <person name="Mollmann S."/>
            <person name="Albersmeier A."/>
            <person name="Jaenicke S."/>
            <person name="Ruckert C."/>
            <person name="Tauch A."/>
        </authorList>
    </citation>
    <scope>NUCLEOTIDE SEQUENCE [LARGE SCALE GENOMIC DNA]</scope>
    <source>
        <strain evidence="3 4">R2070</strain>
    </source>
</reference>
<evidence type="ECO:0000313" key="3">
    <source>
        <dbReference type="EMBL" id="AIG64477.1"/>
    </source>
</evidence>
<accession>A0ABN4DG91</accession>
<dbReference type="InterPro" id="IPR013078">
    <property type="entry name" value="His_Pase_superF_clade-1"/>
</dbReference>
<name>A0ABN4DG91_9CORY</name>
<dbReference type="Proteomes" id="UP000028504">
    <property type="component" value="Chromosome"/>
</dbReference>
<feature type="region of interest" description="Disordered" evidence="1">
    <location>
        <begin position="132"/>
        <end position="156"/>
    </location>
</feature>
<evidence type="ECO:0000313" key="4">
    <source>
        <dbReference type="Proteomes" id="UP000028504"/>
    </source>
</evidence>
<dbReference type="CDD" id="cd07067">
    <property type="entry name" value="HP_PGM_like"/>
    <property type="match status" value="1"/>
</dbReference>
<proteinExistence type="predicted"/>
<dbReference type="NCBIfam" id="NF005567">
    <property type="entry name" value="PRK07238.1"/>
    <property type="match status" value="1"/>
</dbReference>
<dbReference type="Gene3D" id="3.30.420.10">
    <property type="entry name" value="Ribonuclease H-like superfamily/Ribonuclease H"/>
    <property type="match status" value="1"/>
</dbReference>
<gene>
    <name evidence="3" type="ORF">CATYP_07635</name>
</gene>
<evidence type="ECO:0000256" key="1">
    <source>
        <dbReference type="SAM" id="MobiDB-lite"/>
    </source>
</evidence>
<dbReference type="PIRSF" id="PIRSF036922">
    <property type="entry name" value="RNaseH_PGAM"/>
    <property type="match status" value="1"/>
</dbReference>
<dbReference type="InterPro" id="IPR012337">
    <property type="entry name" value="RNaseH-like_sf"/>
</dbReference>
<sequence>MFADGGSRGNPGIAGSGSVIIDAASGQTLRTIAWVVGKKATNNVAEYQGLINGLQAAADLGAREVAVRMDSKLVVEQMSGRWKIKHPDMQKLALRARELLARFAEVTFTWVPRKENAAADALANEAMDAAEKGHEVGEVGRKERNEAASAPSSWRPPAAAKTTLILLRHGQTEHSAGGRYSGRGDLGLTEEGERQAKAAAQVVRSRGGIDGIVASPLQWAQQSAGFVADAVELPVETVEELTELDFGDWEGLTYQEAAARDPELHRQWLHDAAVSCPGGENLDDLYTRVSAWAKKLVAERAGQIVVVVSHVSPIKAILGAALGVGPQVFDRVFLDLSSLSVVEFFDSHAVVHAVNLTGGLPR</sequence>
<feature type="domain" description="RNase H type-1" evidence="2">
    <location>
        <begin position="1"/>
        <end position="128"/>
    </location>
</feature>
<dbReference type="Pfam" id="PF00300">
    <property type="entry name" value="His_Phos_1"/>
    <property type="match status" value="1"/>
</dbReference>
<dbReference type="InterPro" id="IPR029033">
    <property type="entry name" value="His_PPase_superfam"/>
</dbReference>
<dbReference type="InterPro" id="IPR050275">
    <property type="entry name" value="PGM_Phosphatase"/>
</dbReference>
<dbReference type="SMART" id="SM00855">
    <property type="entry name" value="PGAM"/>
    <property type="match status" value="1"/>
</dbReference>
<feature type="compositionally biased region" description="Low complexity" evidence="1">
    <location>
        <begin position="147"/>
        <end position="156"/>
    </location>
</feature>
<evidence type="ECO:0000259" key="2">
    <source>
        <dbReference type="PROSITE" id="PS50879"/>
    </source>
</evidence>
<dbReference type="InterPro" id="IPR036397">
    <property type="entry name" value="RNaseH_sf"/>
</dbReference>
<dbReference type="CDD" id="cd09279">
    <property type="entry name" value="RNase_HI_like"/>
    <property type="match status" value="1"/>
</dbReference>
<dbReference type="PANTHER" id="PTHR48100">
    <property type="entry name" value="BROAD-SPECIFICITY PHOSPHATASE YOR283W-RELATED"/>
    <property type="match status" value="1"/>
</dbReference>
<dbReference type="PANTHER" id="PTHR48100:SF62">
    <property type="entry name" value="GLUCOSYL-3-PHOSPHOGLYCERATE PHOSPHATASE"/>
    <property type="match status" value="1"/>
</dbReference>
<dbReference type="InterPro" id="IPR014636">
    <property type="entry name" value="RNaseH/PGlycerate_mutase"/>
</dbReference>
<dbReference type="SUPFAM" id="SSF53254">
    <property type="entry name" value="Phosphoglycerate mutase-like"/>
    <property type="match status" value="1"/>
</dbReference>
<keyword evidence="4" id="KW-1185">Reference proteome</keyword>
<feature type="compositionally biased region" description="Basic and acidic residues" evidence="1">
    <location>
        <begin position="132"/>
        <end position="146"/>
    </location>
</feature>